<proteinExistence type="predicted"/>
<organism evidence="1">
    <name type="scientific">marine metagenome</name>
    <dbReference type="NCBI Taxonomy" id="408172"/>
    <lineage>
        <taxon>unclassified sequences</taxon>
        <taxon>metagenomes</taxon>
        <taxon>ecological metagenomes</taxon>
    </lineage>
</organism>
<reference evidence="1" key="1">
    <citation type="submission" date="2018-05" db="EMBL/GenBank/DDBJ databases">
        <authorList>
            <person name="Lanie J.A."/>
            <person name="Ng W.-L."/>
            <person name="Kazmierczak K.M."/>
            <person name="Andrzejewski T.M."/>
            <person name="Davidsen T.M."/>
            <person name="Wayne K.J."/>
            <person name="Tettelin H."/>
            <person name="Glass J.I."/>
            <person name="Rusch D."/>
            <person name="Podicherti R."/>
            <person name="Tsui H.-C.T."/>
            <person name="Winkler M.E."/>
        </authorList>
    </citation>
    <scope>NUCLEOTIDE SEQUENCE</scope>
</reference>
<accession>A0A382NIJ4</accession>
<dbReference type="AlphaFoldDB" id="A0A382NIJ4"/>
<evidence type="ECO:0000313" key="1">
    <source>
        <dbReference type="EMBL" id="SVC60097.1"/>
    </source>
</evidence>
<gene>
    <name evidence="1" type="ORF">METZ01_LOCUS312951</name>
</gene>
<dbReference type="EMBL" id="UINC01100210">
    <property type="protein sequence ID" value="SVC60097.1"/>
    <property type="molecule type" value="Genomic_DNA"/>
</dbReference>
<name>A0A382NIJ4_9ZZZZ</name>
<protein>
    <submittedName>
        <fullName evidence="1">Uncharacterized protein</fullName>
    </submittedName>
</protein>
<sequence>MGEIYISYSATVSFISVNAIRKKAARKAAF</sequence>